<proteinExistence type="predicted"/>
<evidence type="ECO:0000313" key="3">
    <source>
        <dbReference type="Proteomes" id="UP000198900"/>
    </source>
</evidence>
<accession>A0A7Z7BFC7</accession>
<feature type="transmembrane region" description="Helical" evidence="1">
    <location>
        <begin position="6"/>
        <end position="29"/>
    </location>
</feature>
<dbReference type="AlphaFoldDB" id="A0A7Z7BFC7"/>
<keyword evidence="1" id="KW-1133">Transmembrane helix</keyword>
<sequence>MREPGIFIFFYMRVMNAAMSPCLCAAYMLRNAKLSSHEMHGENKDK</sequence>
<keyword evidence="1" id="KW-0812">Transmembrane</keyword>
<organism evidence="2 3">
    <name type="scientific">Paraburkholderia steynii</name>
    <dbReference type="NCBI Taxonomy" id="1245441"/>
    <lineage>
        <taxon>Bacteria</taxon>
        <taxon>Pseudomonadati</taxon>
        <taxon>Pseudomonadota</taxon>
        <taxon>Betaproteobacteria</taxon>
        <taxon>Burkholderiales</taxon>
        <taxon>Burkholderiaceae</taxon>
        <taxon>Paraburkholderia</taxon>
    </lineage>
</organism>
<protein>
    <submittedName>
        <fullName evidence="2">Uncharacterized protein</fullName>
    </submittedName>
</protein>
<comment type="caution">
    <text evidence="2">The sequence shown here is derived from an EMBL/GenBank/DDBJ whole genome shotgun (WGS) entry which is preliminary data.</text>
</comment>
<keyword evidence="3" id="KW-1185">Reference proteome</keyword>
<evidence type="ECO:0000256" key="1">
    <source>
        <dbReference type="SAM" id="Phobius"/>
    </source>
</evidence>
<dbReference type="Proteomes" id="UP000198900">
    <property type="component" value="Unassembled WGS sequence"/>
</dbReference>
<evidence type="ECO:0000313" key="2">
    <source>
        <dbReference type="EMBL" id="SDJ10866.1"/>
    </source>
</evidence>
<reference evidence="2" key="1">
    <citation type="submission" date="2016-10" db="EMBL/GenBank/DDBJ databases">
        <authorList>
            <person name="Varghese N."/>
            <person name="Submissions S."/>
        </authorList>
    </citation>
    <scope>NUCLEOTIDE SEQUENCE [LARGE SCALE GENOMIC DNA]</scope>
    <source>
        <strain evidence="2">YR281</strain>
    </source>
</reference>
<gene>
    <name evidence="2" type="ORF">SAMN04487926_13377</name>
</gene>
<keyword evidence="1" id="KW-0472">Membrane</keyword>
<name>A0A7Z7BFC7_9BURK</name>
<dbReference type="EMBL" id="FNDI01000033">
    <property type="protein sequence ID" value="SDJ10866.1"/>
    <property type="molecule type" value="Genomic_DNA"/>
</dbReference>